<dbReference type="AlphaFoldDB" id="B9T3B5"/>
<organism evidence="1 2">
    <name type="scientific">Ricinus communis</name>
    <name type="common">Castor bean</name>
    <dbReference type="NCBI Taxonomy" id="3988"/>
    <lineage>
        <taxon>Eukaryota</taxon>
        <taxon>Viridiplantae</taxon>
        <taxon>Streptophyta</taxon>
        <taxon>Embryophyta</taxon>
        <taxon>Tracheophyta</taxon>
        <taxon>Spermatophyta</taxon>
        <taxon>Magnoliopsida</taxon>
        <taxon>eudicotyledons</taxon>
        <taxon>Gunneridae</taxon>
        <taxon>Pentapetalae</taxon>
        <taxon>rosids</taxon>
        <taxon>fabids</taxon>
        <taxon>Malpighiales</taxon>
        <taxon>Euphorbiaceae</taxon>
        <taxon>Acalyphoideae</taxon>
        <taxon>Acalypheae</taxon>
        <taxon>Ricinus</taxon>
    </lineage>
</organism>
<sequence length="63" mass="7178">MAWTWTLEWAPQAKNASTPLIALLFTSFNSSVHKHTVDKKMNEASHVATKERMKVAHAKEKSR</sequence>
<dbReference type="InParanoid" id="B9T3B5"/>
<dbReference type="Proteomes" id="UP000008311">
    <property type="component" value="Unassembled WGS sequence"/>
</dbReference>
<gene>
    <name evidence="1" type="ORF">RCOM_1749880</name>
</gene>
<reference evidence="2" key="1">
    <citation type="journal article" date="2010" name="Nat. Biotechnol.">
        <title>Draft genome sequence of the oilseed species Ricinus communis.</title>
        <authorList>
            <person name="Chan A.P."/>
            <person name="Crabtree J."/>
            <person name="Zhao Q."/>
            <person name="Lorenzi H."/>
            <person name="Orvis J."/>
            <person name="Puiu D."/>
            <person name="Melake-Berhan A."/>
            <person name="Jones K.M."/>
            <person name="Redman J."/>
            <person name="Chen G."/>
            <person name="Cahoon E.B."/>
            <person name="Gedil M."/>
            <person name="Stanke M."/>
            <person name="Haas B.J."/>
            <person name="Wortman J.R."/>
            <person name="Fraser-Liggett C.M."/>
            <person name="Ravel J."/>
            <person name="Rabinowicz P.D."/>
        </authorList>
    </citation>
    <scope>NUCLEOTIDE SEQUENCE [LARGE SCALE GENOMIC DNA]</scope>
    <source>
        <strain evidence="2">cv. Hale</strain>
    </source>
</reference>
<dbReference type="EMBL" id="EQ974411">
    <property type="protein sequence ID" value="EEF29636.1"/>
    <property type="molecule type" value="Genomic_DNA"/>
</dbReference>
<proteinExistence type="predicted"/>
<evidence type="ECO:0000313" key="2">
    <source>
        <dbReference type="Proteomes" id="UP000008311"/>
    </source>
</evidence>
<protein>
    <submittedName>
        <fullName evidence="1">Uncharacterized protein</fullName>
    </submittedName>
</protein>
<evidence type="ECO:0000313" key="1">
    <source>
        <dbReference type="EMBL" id="EEF29636.1"/>
    </source>
</evidence>
<accession>B9T3B5</accession>
<keyword evidence="2" id="KW-1185">Reference proteome</keyword>
<name>B9T3B5_RICCO</name>